<dbReference type="EMBL" id="AAKN02049187">
    <property type="status" value="NOT_ANNOTATED_CDS"/>
    <property type="molecule type" value="Genomic_DNA"/>
</dbReference>
<dbReference type="Ensembl" id="ENSCPOT00000040389.1">
    <property type="protein sequence ID" value="ENSCPOP00000026222.1"/>
    <property type="gene ID" value="ENSCPOG00000032503.1"/>
</dbReference>
<dbReference type="SUPFAM" id="SSF109640">
    <property type="entry name" value="KRAB domain (Kruppel-associated box)"/>
    <property type="match status" value="1"/>
</dbReference>
<evidence type="ECO:0000313" key="2">
    <source>
        <dbReference type="Ensembl" id="ENSCPOP00000026222.1"/>
    </source>
</evidence>
<dbReference type="GO" id="GO:0006355">
    <property type="term" value="P:regulation of DNA-templated transcription"/>
    <property type="evidence" value="ECO:0007669"/>
    <property type="project" value="InterPro"/>
</dbReference>
<accession>A0A286XL62</accession>
<dbReference type="PANTHER" id="PTHR23232">
    <property type="entry name" value="KRAB DOMAIN C2H2 ZINC FINGER"/>
    <property type="match status" value="1"/>
</dbReference>
<feature type="domain" description="KRAB" evidence="1">
    <location>
        <begin position="3"/>
        <end position="72"/>
    </location>
</feature>
<reference evidence="2" key="2">
    <citation type="submission" date="2025-08" db="UniProtKB">
        <authorList>
            <consortium name="Ensembl"/>
        </authorList>
    </citation>
    <scope>IDENTIFICATION</scope>
    <source>
        <strain evidence="2">2N</strain>
    </source>
</reference>
<name>A0A286XL62_CAVPO</name>
<dbReference type="FunCoup" id="A0A286XL62">
    <property type="interactions" value="6"/>
</dbReference>
<dbReference type="AlphaFoldDB" id="A0A286XL62"/>
<reference evidence="3" key="1">
    <citation type="journal article" date="2011" name="Nature">
        <title>A high-resolution map of human evolutionary constraint using 29 mammals.</title>
        <authorList>
            <person name="Lindblad-Toh K."/>
            <person name="Garber M."/>
            <person name="Zuk O."/>
            <person name="Lin M.F."/>
            <person name="Parker B.J."/>
            <person name="Washietl S."/>
            <person name="Kheradpour P."/>
            <person name="Ernst J."/>
            <person name="Jordan G."/>
            <person name="Mauceli E."/>
            <person name="Ward L.D."/>
            <person name="Lowe C.B."/>
            <person name="Holloway A.K."/>
            <person name="Clamp M."/>
            <person name="Gnerre S."/>
            <person name="Alfoldi J."/>
            <person name="Beal K."/>
            <person name="Chang J."/>
            <person name="Clawson H."/>
            <person name="Cuff J."/>
            <person name="Di Palma F."/>
            <person name="Fitzgerald S."/>
            <person name="Flicek P."/>
            <person name="Guttman M."/>
            <person name="Hubisz M.J."/>
            <person name="Jaffe D.B."/>
            <person name="Jungreis I."/>
            <person name="Kent W.J."/>
            <person name="Kostka D."/>
            <person name="Lara M."/>
            <person name="Martins A.L."/>
            <person name="Massingham T."/>
            <person name="Moltke I."/>
            <person name="Raney B.J."/>
            <person name="Rasmussen M.D."/>
            <person name="Robinson J."/>
            <person name="Stark A."/>
            <person name="Vilella A.J."/>
            <person name="Wen J."/>
            <person name="Xie X."/>
            <person name="Zody M.C."/>
            <person name="Baldwin J."/>
            <person name="Bloom T."/>
            <person name="Chin C.W."/>
            <person name="Heiman D."/>
            <person name="Nicol R."/>
            <person name="Nusbaum C."/>
            <person name="Young S."/>
            <person name="Wilkinson J."/>
            <person name="Worley K.C."/>
            <person name="Kovar C.L."/>
            <person name="Muzny D.M."/>
            <person name="Gibbs R.A."/>
            <person name="Cree A."/>
            <person name="Dihn H.H."/>
            <person name="Fowler G."/>
            <person name="Jhangiani S."/>
            <person name="Joshi V."/>
            <person name="Lee S."/>
            <person name="Lewis L.R."/>
            <person name="Nazareth L.V."/>
            <person name="Okwuonu G."/>
            <person name="Santibanez J."/>
            <person name="Warren W.C."/>
            <person name="Mardis E.R."/>
            <person name="Weinstock G.M."/>
            <person name="Wilson R.K."/>
            <person name="Delehaunty K."/>
            <person name="Dooling D."/>
            <person name="Fronik C."/>
            <person name="Fulton L."/>
            <person name="Fulton B."/>
            <person name="Graves T."/>
            <person name="Minx P."/>
            <person name="Sodergren E."/>
            <person name="Birney E."/>
            <person name="Margulies E.H."/>
            <person name="Herrero J."/>
            <person name="Green E.D."/>
            <person name="Haussler D."/>
            <person name="Siepel A."/>
            <person name="Goldman N."/>
            <person name="Pollard K.S."/>
            <person name="Pedersen J.S."/>
            <person name="Lander E.S."/>
            <person name="Kellis M."/>
        </authorList>
    </citation>
    <scope>NUCLEOTIDE SEQUENCE [LARGE SCALE GENOMIC DNA]</scope>
    <source>
        <strain evidence="3">2N</strain>
    </source>
</reference>
<protein>
    <recommendedName>
        <fullName evidence="1">KRAB domain-containing protein</fullName>
    </recommendedName>
</protein>
<dbReference type="SMART" id="SM00349">
    <property type="entry name" value="KRAB"/>
    <property type="match status" value="1"/>
</dbReference>
<dbReference type="CDD" id="cd07765">
    <property type="entry name" value="KRAB_A-box"/>
    <property type="match status" value="1"/>
</dbReference>
<keyword evidence="3" id="KW-1185">Reference proteome</keyword>
<dbReference type="Gene3D" id="6.10.140.140">
    <property type="match status" value="1"/>
</dbReference>
<evidence type="ECO:0000259" key="1">
    <source>
        <dbReference type="PROSITE" id="PS50805"/>
    </source>
</evidence>
<dbReference type="STRING" id="10141.ENSCPOP00000026222"/>
<dbReference type="Proteomes" id="UP000005447">
    <property type="component" value="Unassembled WGS sequence"/>
</dbReference>
<dbReference type="PANTHER" id="PTHR23232:SF158">
    <property type="entry name" value="KRAB DOMAIN-CONTAINING PROTEIN 5"/>
    <property type="match status" value="1"/>
</dbReference>
<dbReference type="InParanoid" id="A0A286XL62"/>
<proteinExistence type="predicted"/>
<dbReference type="InterPro" id="IPR001909">
    <property type="entry name" value="KRAB"/>
</dbReference>
<dbReference type="GeneTree" id="ENSGT00950000182755"/>
<dbReference type="VEuPathDB" id="HostDB:ENSCPOG00000032503"/>
<organism evidence="2 3">
    <name type="scientific">Cavia porcellus</name>
    <name type="common">Guinea pig</name>
    <dbReference type="NCBI Taxonomy" id="10141"/>
    <lineage>
        <taxon>Eukaryota</taxon>
        <taxon>Metazoa</taxon>
        <taxon>Chordata</taxon>
        <taxon>Craniata</taxon>
        <taxon>Vertebrata</taxon>
        <taxon>Euteleostomi</taxon>
        <taxon>Mammalia</taxon>
        <taxon>Eutheria</taxon>
        <taxon>Euarchontoglires</taxon>
        <taxon>Glires</taxon>
        <taxon>Rodentia</taxon>
        <taxon>Hystricomorpha</taxon>
        <taxon>Caviidae</taxon>
        <taxon>Cavia</taxon>
    </lineage>
</organism>
<sequence length="72" mass="8619">ESVTFEDVAVNFTLEEWALLDPSQKRLYRDVIQETFWNLAAIGMGKDWKEQNFEDEYENSRRNLRSQVVESF</sequence>
<evidence type="ECO:0000313" key="3">
    <source>
        <dbReference type="Proteomes" id="UP000005447"/>
    </source>
</evidence>
<dbReference type="InterPro" id="IPR050169">
    <property type="entry name" value="Krueppel_C2H2_ZnF"/>
</dbReference>
<dbReference type="PROSITE" id="PS50805">
    <property type="entry name" value="KRAB"/>
    <property type="match status" value="1"/>
</dbReference>
<dbReference type="Pfam" id="PF01352">
    <property type="entry name" value="KRAB"/>
    <property type="match status" value="1"/>
</dbReference>
<dbReference type="InterPro" id="IPR036051">
    <property type="entry name" value="KRAB_dom_sf"/>
</dbReference>
<dbReference type="Bgee" id="ENSCPOG00000032503">
    <property type="expression patterns" value="Expressed in heart left ventricle and 12 other cell types or tissues"/>
</dbReference>
<reference evidence="2" key="3">
    <citation type="submission" date="2025-09" db="UniProtKB">
        <authorList>
            <consortium name="Ensembl"/>
        </authorList>
    </citation>
    <scope>IDENTIFICATION</scope>
    <source>
        <strain evidence="2">2N</strain>
    </source>
</reference>